<dbReference type="Gene3D" id="2.40.50.430">
    <property type="match status" value="1"/>
</dbReference>
<evidence type="ECO:0000259" key="3">
    <source>
        <dbReference type="Pfam" id="PF18018"/>
    </source>
</evidence>
<dbReference type="OrthoDB" id="3763at2759"/>
<feature type="domain" description="DNA polymerase delta subunit OB-fold" evidence="3">
    <location>
        <begin position="2"/>
        <end position="71"/>
    </location>
</feature>
<dbReference type="InterPro" id="IPR024826">
    <property type="entry name" value="DNA_pol_delta/II_ssu"/>
</dbReference>
<evidence type="ECO:0000256" key="1">
    <source>
        <dbReference type="ARBA" id="ARBA00006035"/>
    </source>
</evidence>
<evidence type="ECO:0000313" key="5">
    <source>
        <dbReference type="Proteomes" id="UP001107558"/>
    </source>
</evidence>
<name>A0A9J6CBX7_POLVA</name>
<dbReference type="InterPro" id="IPR040663">
    <property type="entry name" value="DNA_pol_D_N"/>
</dbReference>
<protein>
    <recommendedName>
        <fullName evidence="3">DNA polymerase delta subunit OB-fold domain-containing protein</fullName>
    </recommendedName>
</protein>
<gene>
    <name evidence="4" type="ORF">PVAND_008815</name>
</gene>
<reference evidence="4" key="1">
    <citation type="submission" date="2021-03" db="EMBL/GenBank/DDBJ databases">
        <title>Chromosome level genome of the anhydrobiotic midge Polypedilum vanderplanki.</title>
        <authorList>
            <person name="Yoshida Y."/>
            <person name="Kikawada T."/>
            <person name="Gusev O."/>
        </authorList>
    </citation>
    <scope>NUCLEOTIDE SEQUENCE</scope>
    <source>
        <strain evidence="4">NIAS01</strain>
        <tissue evidence="4">Whole body or cell culture</tissue>
    </source>
</reference>
<dbReference type="GO" id="GO:0006271">
    <property type="term" value="P:DNA strand elongation involved in DNA replication"/>
    <property type="evidence" value="ECO:0007669"/>
    <property type="project" value="TreeGrafter"/>
</dbReference>
<comment type="similarity">
    <text evidence="1">Belongs to the DNA polymerase delta/II small subunit family.</text>
</comment>
<keyword evidence="5" id="KW-1185">Reference proteome</keyword>
<dbReference type="PANTHER" id="PTHR10416:SF0">
    <property type="entry name" value="DNA POLYMERASE DELTA SUBUNIT 2"/>
    <property type="match status" value="1"/>
</dbReference>
<sequence length="122" mass="13478">MPSILREIAKENQLALLPVPQDFNQSSDETILEDSIQRIKSSGKINPAELVTGIVSAVLGYSEGPGKFIVDGIIFHQCGVEKLLKVIDNSYLIIFISGIDMANIDAPILFLDLFQQWIYGNL</sequence>
<accession>A0A9J6CBX7</accession>
<comment type="caution">
    <text evidence="4">The sequence shown here is derived from an EMBL/GenBank/DDBJ whole genome shotgun (WGS) entry which is preliminary data.</text>
</comment>
<dbReference type="Pfam" id="PF18018">
    <property type="entry name" value="DNA_pol_D_N"/>
    <property type="match status" value="1"/>
</dbReference>
<dbReference type="PANTHER" id="PTHR10416">
    <property type="entry name" value="DNA POLYMERASE DELTA SUBUNIT 2"/>
    <property type="match status" value="1"/>
</dbReference>
<dbReference type="Proteomes" id="UP001107558">
    <property type="component" value="Chromosome 2"/>
</dbReference>
<dbReference type="EMBL" id="JADBJN010000002">
    <property type="protein sequence ID" value="KAG5679235.1"/>
    <property type="molecule type" value="Genomic_DNA"/>
</dbReference>
<keyword evidence="2" id="KW-0235">DNA replication</keyword>
<proteinExistence type="inferred from homology"/>
<evidence type="ECO:0000313" key="4">
    <source>
        <dbReference type="EMBL" id="KAG5679235.1"/>
    </source>
</evidence>
<organism evidence="4 5">
    <name type="scientific">Polypedilum vanderplanki</name>
    <name type="common">Sleeping chironomid midge</name>
    <dbReference type="NCBI Taxonomy" id="319348"/>
    <lineage>
        <taxon>Eukaryota</taxon>
        <taxon>Metazoa</taxon>
        <taxon>Ecdysozoa</taxon>
        <taxon>Arthropoda</taxon>
        <taxon>Hexapoda</taxon>
        <taxon>Insecta</taxon>
        <taxon>Pterygota</taxon>
        <taxon>Neoptera</taxon>
        <taxon>Endopterygota</taxon>
        <taxon>Diptera</taxon>
        <taxon>Nematocera</taxon>
        <taxon>Chironomoidea</taxon>
        <taxon>Chironomidae</taxon>
        <taxon>Chironominae</taxon>
        <taxon>Polypedilum</taxon>
        <taxon>Polypedilum</taxon>
    </lineage>
</organism>
<dbReference type="GO" id="GO:0043625">
    <property type="term" value="C:delta DNA polymerase complex"/>
    <property type="evidence" value="ECO:0007669"/>
    <property type="project" value="TreeGrafter"/>
</dbReference>
<evidence type="ECO:0000256" key="2">
    <source>
        <dbReference type="ARBA" id="ARBA00022705"/>
    </source>
</evidence>
<dbReference type="AlphaFoldDB" id="A0A9J6CBX7"/>